<dbReference type="AlphaFoldDB" id="A0AAV2ZV95"/>
<evidence type="ECO:0000313" key="4">
    <source>
        <dbReference type="Proteomes" id="UP001181693"/>
    </source>
</evidence>
<protein>
    <recommendedName>
        <fullName evidence="2">CCD97-like C-terminal domain-containing protein</fullName>
    </recommendedName>
</protein>
<dbReference type="Pfam" id="PF09747">
    <property type="entry name" value="CCD97-like_C"/>
    <property type="match status" value="1"/>
</dbReference>
<feature type="compositionally biased region" description="Acidic residues" evidence="1">
    <location>
        <begin position="347"/>
        <end position="365"/>
    </location>
</feature>
<feature type="compositionally biased region" description="Polar residues" evidence="1">
    <location>
        <begin position="1"/>
        <end position="10"/>
    </location>
</feature>
<feature type="compositionally biased region" description="Basic and acidic residues" evidence="1">
    <location>
        <begin position="366"/>
        <end position="375"/>
    </location>
</feature>
<dbReference type="EMBL" id="DYDO01000007">
    <property type="protein sequence ID" value="DBA20636.1"/>
    <property type="molecule type" value="Genomic_DNA"/>
</dbReference>
<dbReference type="InterPro" id="IPR018613">
    <property type="entry name" value="Ccdc97-like"/>
</dbReference>
<keyword evidence="4" id="KW-1185">Reference proteome</keyword>
<evidence type="ECO:0000256" key="1">
    <source>
        <dbReference type="SAM" id="MobiDB-lite"/>
    </source>
</evidence>
<accession>A0AAV2ZV95</accession>
<feature type="compositionally biased region" description="Polar residues" evidence="1">
    <location>
        <begin position="30"/>
        <end position="42"/>
    </location>
</feature>
<dbReference type="Proteomes" id="UP001181693">
    <property type="component" value="Unassembled WGS sequence"/>
</dbReference>
<dbReference type="InterPro" id="IPR040233">
    <property type="entry name" value="CCD97-like_C"/>
</dbReference>
<gene>
    <name evidence="3" type="ORF">GDO54_017396</name>
</gene>
<comment type="caution">
    <text evidence="3">The sequence shown here is derived from an EMBL/GenBank/DDBJ whole genome shotgun (WGS) entry which is preliminary data.</text>
</comment>
<feature type="compositionally biased region" description="Acidic residues" evidence="1">
    <location>
        <begin position="262"/>
        <end position="295"/>
    </location>
</feature>
<name>A0AAV2ZV95_PYXAD</name>
<reference evidence="3" key="1">
    <citation type="thesis" date="2020" institute="ProQuest LLC" country="789 East Eisenhower Parkway, Ann Arbor, MI, USA">
        <title>Comparative Genomics and Chromosome Evolution.</title>
        <authorList>
            <person name="Mudd A.B."/>
        </authorList>
    </citation>
    <scope>NUCLEOTIDE SEQUENCE</scope>
    <source>
        <strain evidence="3">1538</strain>
        <tissue evidence="3">Blood</tissue>
    </source>
</reference>
<evidence type="ECO:0000259" key="2">
    <source>
        <dbReference type="Pfam" id="PF09747"/>
    </source>
</evidence>
<feature type="domain" description="CCD97-like C-terminal" evidence="2">
    <location>
        <begin position="181"/>
        <end position="351"/>
    </location>
</feature>
<feature type="region of interest" description="Disordered" evidence="1">
    <location>
        <begin position="261"/>
        <end position="295"/>
    </location>
</feature>
<dbReference type="PANTHER" id="PTHR31840:SF1">
    <property type="entry name" value="COILED-COIL DOMAIN-CONTAINING PROTEIN 97"/>
    <property type="match status" value="1"/>
</dbReference>
<organism evidence="3 4">
    <name type="scientific">Pyxicephalus adspersus</name>
    <name type="common">African bullfrog</name>
    <dbReference type="NCBI Taxonomy" id="30357"/>
    <lineage>
        <taxon>Eukaryota</taxon>
        <taxon>Metazoa</taxon>
        <taxon>Chordata</taxon>
        <taxon>Craniata</taxon>
        <taxon>Vertebrata</taxon>
        <taxon>Euteleostomi</taxon>
        <taxon>Amphibia</taxon>
        <taxon>Batrachia</taxon>
        <taxon>Anura</taxon>
        <taxon>Neobatrachia</taxon>
        <taxon>Ranoidea</taxon>
        <taxon>Pyxicephalidae</taxon>
        <taxon>Pyxicephalinae</taxon>
        <taxon>Pyxicephalus</taxon>
    </lineage>
</organism>
<dbReference type="PANTHER" id="PTHR31840">
    <property type="entry name" value="COILED-COIL DOMAIN-CONTAINING PROTEIN 97"/>
    <property type="match status" value="1"/>
</dbReference>
<feature type="region of interest" description="Disordered" evidence="1">
    <location>
        <begin position="347"/>
        <end position="375"/>
    </location>
</feature>
<proteinExistence type="predicted"/>
<feature type="region of interest" description="Disordered" evidence="1">
    <location>
        <begin position="1"/>
        <end position="55"/>
    </location>
</feature>
<sequence length="375" mass="43495">MAASCSQVLRGSSEGGVENEESSDNKDISQENIRNVSDNINGSEKPYCGEETEANGDGSKVLAKALKVARRLESREDPVIQDPSDVGGALLDMFSAIIESRVPIRSQQIGEPEFSHEQKMSMLLDLYKSKPLIFLERFRKVLKEENLQCFSQLSGDYTADFYFKEIRKASLKKVNHTRVRNKRYAALQQLISAGEYFSDEEMRQRDPLMYEHYVGQYQSEEEIMSQNRRDLCQASSLSDVLLNSCQEQIIQRKLEVQRELEENCEEEEEDSEEEEEEEEKEKEEGSDLQADEVVDSEERALMREEFLSRMYQSFLDGKDKNFDYSEVDDNPDFDNLDIVTQDEEERYFDDDDEEMEEMDAEEDQREEAHSMDSSV</sequence>
<evidence type="ECO:0000313" key="3">
    <source>
        <dbReference type="EMBL" id="DBA20636.1"/>
    </source>
</evidence>